<keyword evidence="1 2" id="KW-0732">Signal</keyword>
<dbReference type="InterPro" id="IPR032812">
    <property type="entry name" value="SbsA_Ig"/>
</dbReference>
<evidence type="ECO:0000313" key="5">
    <source>
        <dbReference type="EMBL" id="MBI6874429.1"/>
    </source>
</evidence>
<evidence type="ECO:0000259" key="4">
    <source>
        <dbReference type="Pfam" id="PF14343"/>
    </source>
</evidence>
<keyword evidence="5" id="KW-0645">Protease</keyword>
<dbReference type="GO" id="GO:0006508">
    <property type="term" value="P:proteolysis"/>
    <property type="evidence" value="ECO:0007669"/>
    <property type="project" value="UniProtKB-KW"/>
</dbReference>
<name>A0A934HYL3_9CLOT</name>
<dbReference type="InterPro" id="IPR014755">
    <property type="entry name" value="Cu-Rt/internalin_Ig-like"/>
</dbReference>
<sequence length="442" mass="49340">MNRKNILILALVFASVSAAPANLVKAKEIKPKVTSTVICGATTPVQGITTNKLNPYVLNEKEVQTVFGRFSKEIENLKHHEGYYVFDNAKYGIKDSEVYVMISLGERNTTGYGIKILSAEDIEGISKITIQETKPSTGTMVGEAITYPYVIVKFAQGTPKVKVLTDKGTELPLLVDLSELENKDWKSLKPCWNVPEDKEWLITFKKDISKTEVNDNTIYVRDSNGGKIPVKLVIGEDNKTVKVVPVEKYVSGQTYYLFISDKVYSQKDLANNKKGYRMTFSIKGNVTVGDSANQKANSCVVSSRIGNAPIFDASTNQQAGVISKDFSINLNDIRDGKVYFSLPVTEGKDNVIQKQYYVPIKYLDKAYKEPLAVPLIISTDMIKIKENASIYTIDNGTKQLIMKTSKNIGPMHYIMKTENGYQFVLANNVVYVQPEDVELIKE</sequence>
<reference evidence="5" key="1">
    <citation type="submission" date="2020-12" db="EMBL/GenBank/DDBJ databases">
        <title>Clostridium thailandense sp. nov., a novel acetogenic bacterium isolated from peat land soil in Thailand.</title>
        <authorList>
            <person name="Chaikitkaew S."/>
            <person name="Birkeland N.K."/>
        </authorList>
    </citation>
    <scope>NUCLEOTIDE SEQUENCE</scope>
    <source>
        <strain evidence="5">DSM 17425</strain>
    </source>
</reference>
<dbReference type="EMBL" id="JAEEGB010000026">
    <property type="protein sequence ID" value="MBI6874429.1"/>
    <property type="molecule type" value="Genomic_DNA"/>
</dbReference>
<evidence type="ECO:0000256" key="2">
    <source>
        <dbReference type="SAM" id="SignalP"/>
    </source>
</evidence>
<evidence type="ECO:0000313" key="6">
    <source>
        <dbReference type="Proteomes" id="UP000622687"/>
    </source>
</evidence>
<dbReference type="Pfam" id="PF13205">
    <property type="entry name" value="Big_5"/>
    <property type="match status" value="1"/>
</dbReference>
<feature type="domain" description="PrcB C-terminal" evidence="4">
    <location>
        <begin position="99"/>
        <end position="154"/>
    </location>
</feature>
<dbReference type="GO" id="GO:0008233">
    <property type="term" value="F:peptidase activity"/>
    <property type="evidence" value="ECO:0007669"/>
    <property type="project" value="UniProtKB-KW"/>
</dbReference>
<comment type="caution">
    <text evidence="5">The sequence shown here is derived from an EMBL/GenBank/DDBJ whole genome shotgun (WGS) entry which is preliminary data.</text>
</comment>
<dbReference type="RefSeq" id="WP_211143808.1">
    <property type="nucleotide sequence ID" value="NZ_JAEEGB010000026.1"/>
</dbReference>
<gene>
    <name evidence="5" type="ORF">I6U51_17285</name>
</gene>
<evidence type="ECO:0000256" key="1">
    <source>
        <dbReference type="ARBA" id="ARBA00022729"/>
    </source>
</evidence>
<accession>A0A934HYL3</accession>
<keyword evidence="5" id="KW-0378">Hydrolase</keyword>
<feature type="domain" description="SbsA Ig-like" evidence="3">
    <location>
        <begin position="193"/>
        <end position="281"/>
    </location>
</feature>
<organism evidence="5 6">
    <name type="scientific">Clostridium aciditolerans</name>
    <dbReference type="NCBI Taxonomy" id="339861"/>
    <lineage>
        <taxon>Bacteria</taxon>
        <taxon>Bacillati</taxon>
        <taxon>Bacillota</taxon>
        <taxon>Clostridia</taxon>
        <taxon>Eubacteriales</taxon>
        <taxon>Clostridiaceae</taxon>
        <taxon>Clostridium</taxon>
    </lineage>
</organism>
<protein>
    <submittedName>
        <fullName evidence="5">Protease complex subunit PrcB family protein</fullName>
    </submittedName>
</protein>
<dbReference type="Pfam" id="PF14343">
    <property type="entry name" value="PrcB_C"/>
    <property type="match status" value="1"/>
</dbReference>
<dbReference type="InterPro" id="IPR025748">
    <property type="entry name" value="PrcB_C_dom"/>
</dbReference>
<dbReference type="Proteomes" id="UP000622687">
    <property type="component" value="Unassembled WGS sequence"/>
</dbReference>
<keyword evidence="6" id="KW-1185">Reference proteome</keyword>
<dbReference type="Gene3D" id="2.60.40.1220">
    <property type="match status" value="1"/>
</dbReference>
<evidence type="ECO:0000259" key="3">
    <source>
        <dbReference type="Pfam" id="PF13205"/>
    </source>
</evidence>
<feature type="signal peptide" evidence="2">
    <location>
        <begin position="1"/>
        <end position="21"/>
    </location>
</feature>
<feature type="chain" id="PRO_5039190608" evidence="2">
    <location>
        <begin position="22"/>
        <end position="442"/>
    </location>
</feature>
<proteinExistence type="predicted"/>
<dbReference type="AlphaFoldDB" id="A0A934HYL3"/>